<protein>
    <submittedName>
        <fullName evidence="1">Uncharacterized protein</fullName>
    </submittedName>
</protein>
<comment type="caution">
    <text evidence="1">The sequence shown here is derived from an EMBL/GenBank/DDBJ whole genome shotgun (WGS) entry which is preliminary data.</text>
</comment>
<reference evidence="1 2" key="1">
    <citation type="journal article" date="2017" name="ISME J.">
        <title>Potential for microbial H2 and metal transformations associated with novel bacteria and archaea in deep terrestrial subsurface sediments.</title>
        <authorList>
            <person name="Hernsdorf A.W."/>
            <person name="Amano Y."/>
            <person name="Miyakawa K."/>
            <person name="Ise K."/>
            <person name="Suzuki Y."/>
            <person name="Anantharaman K."/>
            <person name="Probst A."/>
            <person name="Burstein D."/>
            <person name="Thomas B.C."/>
            <person name="Banfield J.F."/>
        </authorList>
    </citation>
    <scope>NUCLEOTIDE SEQUENCE [LARGE SCALE GENOMIC DNA]</scope>
    <source>
        <strain evidence="1">HGW-Wallbacteria-1</strain>
    </source>
</reference>
<dbReference type="AlphaFoldDB" id="A0A2N1PIR0"/>
<name>A0A2N1PIR0_9BACT</name>
<sequence>MLEAARALTGRLQQAAPGAACFFTHREHRNLGELSGSGPNVQMGGDWRQAARKVRLDDIK</sequence>
<evidence type="ECO:0000313" key="1">
    <source>
        <dbReference type="EMBL" id="PKK88235.1"/>
    </source>
</evidence>
<gene>
    <name evidence="1" type="ORF">CVV64_19755</name>
</gene>
<dbReference type="EMBL" id="PGXC01000057">
    <property type="protein sequence ID" value="PKK88235.1"/>
    <property type="molecule type" value="Genomic_DNA"/>
</dbReference>
<organism evidence="1 2">
    <name type="scientific">Candidatus Wallbacteria bacterium HGW-Wallbacteria-1</name>
    <dbReference type="NCBI Taxonomy" id="2013854"/>
    <lineage>
        <taxon>Bacteria</taxon>
        <taxon>Candidatus Walliibacteriota</taxon>
    </lineage>
</organism>
<proteinExistence type="predicted"/>
<evidence type="ECO:0000313" key="2">
    <source>
        <dbReference type="Proteomes" id="UP000233256"/>
    </source>
</evidence>
<accession>A0A2N1PIR0</accession>
<dbReference type="Proteomes" id="UP000233256">
    <property type="component" value="Unassembled WGS sequence"/>
</dbReference>